<accession>A0A318EKZ6</accession>
<dbReference type="SUPFAM" id="SSF158472">
    <property type="entry name" value="HAMP domain-like"/>
    <property type="match status" value="1"/>
</dbReference>
<dbReference type="Gene3D" id="6.10.340.10">
    <property type="match status" value="1"/>
</dbReference>
<feature type="transmembrane region" description="Helical" evidence="5">
    <location>
        <begin position="21"/>
        <end position="45"/>
    </location>
</feature>
<evidence type="ECO:0000256" key="3">
    <source>
        <dbReference type="ARBA" id="ARBA00022679"/>
    </source>
</evidence>
<keyword evidence="5" id="KW-0472">Membrane</keyword>
<protein>
    <submittedName>
        <fullName evidence="7">Two-component system sensor histidine kinase YesM</fullName>
    </submittedName>
</protein>
<dbReference type="InterPro" id="IPR003594">
    <property type="entry name" value="HATPase_dom"/>
</dbReference>
<dbReference type="InterPro" id="IPR036890">
    <property type="entry name" value="HATPase_C_sf"/>
</dbReference>
<dbReference type="Proteomes" id="UP000247523">
    <property type="component" value="Unassembled WGS sequence"/>
</dbReference>
<dbReference type="EMBL" id="QICS01000007">
    <property type="protein sequence ID" value="PXV89216.1"/>
    <property type="molecule type" value="Genomic_DNA"/>
</dbReference>
<feature type="transmembrane region" description="Helical" evidence="5">
    <location>
        <begin position="285"/>
        <end position="303"/>
    </location>
</feature>
<evidence type="ECO:0000313" key="8">
    <source>
        <dbReference type="Proteomes" id="UP000247523"/>
    </source>
</evidence>
<dbReference type="CDD" id="cd06225">
    <property type="entry name" value="HAMP"/>
    <property type="match status" value="1"/>
</dbReference>
<evidence type="ECO:0000256" key="4">
    <source>
        <dbReference type="ARBA" id="ARBA00022777"/>
    </source>
</evidence>
<evidence type="ECO:0000313" key="7">
    <source>
        <dbReference type="EMBL" id="PXV89216.1"/>
    </source>
</evidence>
<keyword evidence="4 7" id="KW-0418">Kinase</keyword>
<proteinExistence type="predicted"/>
<dbReference type="Pfam" id="PF02518">
    <property type="entry name" value="HATPase_c"/>
    <property type="match status" value="1"/>
</dbReference>
<comment type="caution">
    <text evidence="7">The sequence shown here is derived from an EMBL/GenBank/DDBJ whole genome shotgun (WGS) entry which is preliminary data.</text>
</comment>
<evidence type="ECO:0000256" key="1">
    <source>
        <dbReference type="ARBA" id="ARBA00004370"/>
    </source>
</evidence>
<keyword evidence="5" id="KW-1133">Transmembrane helix</keyword>
<evidence type="ECO:0000259" key="6">
    <source>
        <dbReference type="PROSITE" id="PS50885"/>
    </source>
</evidence>
<dbReference type="SUPFAM" id="SSF55874">
    <property type="entry name" value="ATPase domain of HSP90 chaperone/DNA topoisomerase II/histidine kinase"/>
    <property type="match status" value="1"/>
</dbReference>
<dbReference type="PANTHER" id="PTHR34220">
    <property type="entry name" value="SENSOR HISTIDINE KINASE YPDA"/>
    <property type="match status" value="1"/>
</dbReference>
<evidence type="ECO:0000256" key="5">
    <source>
        <dbReference type="SAM" id="Phobius"/>
    </source>
</evidence>
<dbReference type="Gene3D" id="3.30.565.10">
    <property type="entry name" value="Histidine kinase-like ATPase, C-terminal domain"/>
    <property type="match status" value="1"/>
</dbReference>
<comment type="subcellular location">
    <subcellularLocation>
        <location evidence="1">Membrane</location>
    </subcellularLocation>
</comment>
<dbReference type="InterPro" id="IPR010559">
    <property type="entry name" value="Sig_transdc_His_kin_internal"/>
</dbReference>
<keyword evidence="2" id="KW-0597">Phosphoprotein</keyword>
<keyword evidence="5" id="KW-0812">Transmembrane</keyword>
<feature type="domain" description="HAMP" evidence="6">
    <location>
        <begin position="308"/>
        <end position="360"/>
    </location>
</feature>
<dbReference type="GO" id="GO:0000155">
    <property type="term" value="F:phosphorelay sensor kinase activity"/>
    <property type="evidence" value="ECO:0007669"/>
    <property type="project" value="InterPro"/>
</dbReference>
<dbReference type="Pfam" id="PF06580">
    <property type="entry name" value="His_kinase"/>
    <property type="match status" value="1"/>
</dbReference>
<sequence length="585" mass="68715">MRQLWKKMKSMMDDYKIKKKLQILYVYCVLIPLILTDSVILYIVIHSELISKQKGMENIASAVQYNLSYDVENAASATKKIYMNKYVNQFMENEYESELDYYNNYLNFLKDSLFESSIGMSEATITMYADNSTIINGGEFSQLEQIRDAKWYKYLKESDQDSVLYIYYDDSKSPAVDAKRKISFIRKLNFYERDSCEKIVKMDMDYSNMVRSFVKMNYEAPVYICYENKILLSNNGSTSVWSDFEAFDKLKEVGFVKNITIYGMELQIYVLKPQMEVMTQIINNMPIILLLVFINAILPWIFVKIINYSFTQRLQELSDVFTRIDDDRLYVIENIRGDDEIGGLMHNYNRMVAKINDLIQTVYIDRLREQEMDIERQNAELLALHSQINPHFLFNALESIRMHSILRKEFETAHMVERLAIMERQNVDWGNDFIKVKEEMAFVEAYLELQKYRFGDRLSYQLDISEQCLDYQIPKLTIVTFVENACIHGIESKPTPGWIFVRIYQERSEFCIEIEDTGGGIEEPLLKKLLDKMNHASIEKLKDKEGVGILNACLRLKMATDNRVYFEVESEIGIATMILIKIPLQ</sequence>
<dbReference type="RefSeq" id="WP_242993551.1">
    <property type="nucleotide sequence ID" value="NZ_QICS01000007.1"/>
</dbReference>
<name>A0A318EKZ6_9FIRM</name>
<dbReference type="AlphaFoldDB" id="A0A318EKZ6"/>
<keyword evidence="3" id="KW-0808">Transferase</keyword>
<dbReference type="PROSITE" id="PS50885">
    <property type="entry name" value="HAMP"/>
    <property type="match status" value="1"/>
</dbReference>
<organism evidence="7 8">
    <name type="scientific">Lachnotalea glycerini</name>
    <dbReference type="NCBI Taxonomy" id="1763509"/>
    <lineage>
        <taxon>Bacteria</taxon>
        <taxon>Bacillati</taxon>
        <taxon>Bacillota</taxon>
        <taxon>Clostridia</taxon>
        <taxon>Lachnospirales</taxon>
        <taxon>Lachnospiraceae</taxon>
        <taxon>Lachnotalea</taxon>
    </lineage>
</organism>
<dbReference type="InterPro" id="IPR050640">
    <property type="entry name" value="Bact_2-comp_sensor_kinase"/>
</dbReference>
<gene>
    <name evidence="7" type="ORF">C8E03_107193</name>
</gene>
<dbReference type="InterPro" id="IPR003660">
    <property type="entry name" value="HAMP_dom"/>
</dbReference>
<dbReference type="PANTHER" id="PTHR34220:SF7">
    <property type="entry name" value="SENSOR HISTIDINE KINASE YPDA"/>
    <property type="match status" value="1"/>
</dbReference>
<evidence type="ECO:0000256" key="2">
    <source>
        <dbReference type="ARBA" id="ARBA00022553"/>
    </source>
</evidence>
<reference evidence="7 8" key="1">
    <citation type="submission" date="2018-05" db="EMBL/GenBank/DDBJ databases">
        <title>Genomic Encyclopedia of Type Strains, Phase IV (KMG-IV): sequencing the most valuable type-strain genomes for metagenomic binning, comparative biology and taxonomic classification.</title>
        <authorList>
            <person name="Goeker M."/>
        </authorList>
    </citation>
    <scope>NUCLEOTIDE SEQUENCE [LARGE SCALE GENOMIC DNA]</scope>
    <source>
        <strain evidence="7 8">DSM 28816</strain>
    </source>
</reference>
<dbReference type="GO" id="GO:0016020">
    <property type="term" value="C:membrane"/>
    <property type="evidence" value="ECO:0007669"/>
    <property type="project" value="UniProtKB-SubCell"/>
</dbReference>